<comment type="caution">
    <text evidence="1">The sequence shown here is derived from an EMBL/GenBank/DDBJ whole genome shotgun (WGS) entry which is preliminary data.</text>
</comment>
<evidence type="ECO:0000313" key="2">
    <source>
        <dbReference type="Proteomes" id="UP001524499"/>
    </source>
</evidence>
<dbReference type="RefSeq" id="WP_256600951.1">
    <property type="nucleotide sequence ID" value="NZ_JANIBJ010000005.1"/>
</dbReference>
<dbReference type="Proteomes" id="UP001524499">
    <property type="component" value="Unassembled WGS sequence"/>
</dbReference>
<keyword evidence="2" id="KW-1185">Reference proteome</keyword>
<proteinExistence type="predicted"/>
<gene>
    <name evidence="1" type="ORF">NP590_04030</name>
</gene>
<organism evidence="1 2">
    <name type="scientific">Methylomonas subterranea</name>
    <dbReference type="NCBI Taxonomy" id="2952225"/>
    <lineage>
        <taxon>Bacteria</taxon>
        <taxon>Pseudomonadati</taxon>
        <taxon>Pseudomonadota</taxon>
        <taxon>Gammaproteobacteria</taxon>
        <taxon>Methylococcales</taxon>
        <taxon>Methylococcaceae</taxon>
        <taxon>Methylomonas</taxon>
    </lineage>
</organism>
<sequence length="110" mass="12251">MQKLKSITPPELGDGPPTPELLEKWCSWLEDIATAERDIGHADRIVMLEVLVELARSGLIDINRLLKNLTRHLPHQDHEGERLALKLTIDELAQVLTPAATALPGETPKH</sequence>
<reference evidence="1 2" key="1">
    <citation type="submission" date="2022-07" db="EMBL/GenBank/DDBJ databases">
        <title>Methylomonas rivi sp. nov., Methylomonas rosea sp. nov., Methylomonas aureus sp. nov. and Methylomonas subterranea sp. nov., four novel methanotrophs isolated from a freshwater creek and the deep terrestrial subsurface.</title>
        <authorList>
            <person name="Abin C."/>
            <person name="Sankaranarayanan K."/>
            <person name="Garner C."/>
            <person name="Sindelar R."/>
            <person name="Kotary K."/>
            <person name="Garner R."/>
            <person name="Barclay S."/>
            <person name="Lawson P."/>
            <person name="Krumholz L."/>
        </authorList>
    </citation>
    <scope>NUCLEOTIDE SEQUENCE [LARGE SCALE GENOMIC DNA]</scope>
    <source>
        <strain evidence="1 2">SURF-2</strain>
    </source>
</reference>
<protein>
    <submittedName>
        <fullName evidence="1">Uncharacterized protein</fullName>
    </submittedName>
</protein>
<accession>A0ABT1TCT0</accession>
<name>A0ABT1TCT0_9GAMM</name>
<evidence type="ECO:0000313" key="1">
    <source>
        <dbReference type="EMBL" id="MCQ8103266.1"/>
    </source>
</evidence>
<dbReference type="EMBL" id="JANIBJ010000005">
    <property type="protein sequence ID" value="MCQ8103266.1"/>
    <property type="molecule type" value="Genomic_DNA"/>
</dbReference>